<feature type="chain" id="PRO_5030750086" description="NEAT domain-containing protein" evidence="3">
    <location>
        <begin position="27"/>
        <end position="265"/>
    </location>
</feature>
<proteinExistence type="predicted"/>
<dbReference type="AlphaFoldDB" id="A0A7Y6EVE4"/>
<feature type="signal peptide" evidence="3">
    <location>
        <begin position="1"/>
        <end position="26"/>
    </location>
</feature>
<keyword evidence="2" id="KW-0472">Membrane</keyword>
<keyword evidence="2" id="KW-1133">Transmembrane helix</keyword>
<reference evidence="4 5" key="1">
    <citation type="submission" date="2020-05" db="EMBL/GenBank/DDBJ databases">
        <title>Genome Sequencing of Type Strains.</title>
        <authorList>
            <person name="Lemaire J.F."/>
            <person name="Inderbitzin P."/>
            <person name="Gregorio O.A."/>
            <person name="Collins S.B."/>
            <person name="Wespe N."/>
            <person name="Knight-Connoni V."/>
        </authorList>
    </citation>
    <scope>NUCLEOTIDE SEQUENCE [LARGE SCALE GENOMIC DNA]</scope>
    <source>
        <strain evidence="4 5">LMG 21957</strain>
    </source>
</reference>
<gene>
    <name evidence="4" type="ORF">HP552_08865</name>
</gene>
<feature type="region of interest" description="Disordered" evidence="1">
    <location>
        <begin position="27"/>
        <end position="71"/>
    </location>
</feature>
<accession>A0A7Y6EVE4</accession>
<dbReference type="Proteomes" id="UP000526125">
    <property type="component" value="Unassembled WGS sequence"/>
</dbReference>
<protein>
    <recommendedName>
        <fullName evidence="6">NEAT domain-containing protein</fullName>
    </recommendedName>
</protein>
<keyword evidence="5" id="KW-1185">Reference proteome</keyword>
<feature type="compositionally biased region" description="Polar residues" evidence="1">
    <location>
        <begin position="53"/>
        <end position="62"/>
    </location>
</feature>
<keyword evidence="3" id="KW-0732">Signal</keyword>
<evidence type="ECO:0000256" key="1">
    <source>
        <dbReference type="SAM" id="MobiDB-lite"/>
    </source>
</evidence>
<feature type="region of interest" description="Disordered" evidence="1">
    <location>
        <begin position="186"/>
        <end position="219"/>
    </location>
</feature>
<feature type="transmembrane region" description="Helical" evidence="2">
    <location>
        <begin position="234"/>
        <end position="253"/>
    </location>
</feature>
<feature type="compositionally biased region" description="Polar residues" evidence="1">
    <location>
        <begin position="187"/>
        <end position="212"/>
    </location>
</feature>
<evidence type="ECO:0008006" key="6">
    <source>
        <dbReference type="Google" id="ProtNLM"/>
    </source>
</evidence>
<comment type="caution">
    <text evidence="4">The sequence shown here is derived from an EMBL/GenBank/DDBJ whole genome shotgun (WGS) entry which is preliminary data.</text>
</comment>
<evidence type="ECO:0000256" key="3">
    <source>
        <dbReference type="SAM" id="SignalP"/>
    </source>
</evidence>
<evidence type="ECO:0000256" key="2">
    <source>
        <dbReference type="SAM" id="Phobius"/>
    </source>
</evidence>
<organism evidence="4 5">
    <name type="scientific">Paenibacillus xylanilyticus</name>
    <dbReference type="NCBI Taxonomy" id="248903"/>
    <lineage>
        <taxon>Bacteria</taxon>
        <taxon>Bacillati</taxon>
        <taxon>Bacillota</taxon>
        <taxon>Bacilli</taxon>
        <taxon>Bacillales</taxon>
        <taxon>Paenibacillaceae</taxon>
        <taxon>Paenibacillus</taxon>
    </lineage>
</organism>
<name>A0A7Y6EVE4_9BACL</name>
<sequence>MRRRLASCLSIVTAVFFTMSAGSALAAEPTKMPPLSKTENQTNKSEQKKAIEGTTSKPSNKPKQPVADSNVGNGLQISAVVPTDFDKTILINFTSTDKENVMARLDKLNGYVFKEDVKPGSYKVDFINVVGENATDYDIESSEKVIVKDDNTNEFKIHLSLKPTAEQVEPNTNLEPTEESIEKMLNGTESSRNQDTNTDYGVNNSIDDTSSEVPPVKPVEKTQRQKFTIEAQTLKIIIGFTVIAVLALMVFLYKKISYKHDYYDC</sequence>
<evidence type="ECO:0000313" key="4">
    <source>
        <dbReference type="EMBL" id="NUU75340.1"/>
    </source>
</evidence>
<dbReference type="EMBL" id="JABMCB010000169">
    <property type="protein sequence ID" value="NUU75340.1"/>
    <property type="molecule type" value="Genomic_DNA"/>
</dbReference>
<evidence type="ECO:0000313" key="5">
    <source>
        <dbReference type="Proteomes" id="UP000526125"/>
    </source>
</evidence>
<keyword evidence="2" id="KW-0812">Transmembrane</keyword>